<accession>A0A1M2VQW8</accession>
<evidence type="ECO:0000313" key="3">
    <source>
        <dbReference type="Proteomes" id="UP000184267"/>
    </source>
</evidence>
<comment type="caution">
    <text evidence="2">The sequence shown here is derived from an EMBL/GenBank/DDBJ whole genome shotgun (WGS) entry which is preliminary data.</text>
</comment>
<feature type="compositionally biased region" description="Basic residues" evidence="1">
    <location>
        <begin position="198"/>
        <end position="212"/>
    </location>
</feature>
<feature type="compositionally biased region" description="Acidic residues" evidence="1">
    <location>
        <begin position="370"/>
        <end position="381"/>
    </location>
</feature>
<feature type="compositionally biased region" description="Basic residues" evidence="1">
    <location>
        <begin position="391"/>
        <end position="422"/>
    </location>
</feature>
<dbReference type="AlphaFoldDB" id="A0A1M2VQW8"/>
<dbReference type="Proteomes" id="UP000184267">
    <property type="component" value="Unassembled WGS sequence"/>
</dbReference>
<feature type="compositionally biased region" description="Pro residues" evidence="1">
    <location>
        <begin position="55"/>
        <end position="69"/>
    </location>
</feature>
<sequence length="584" mass="64349">MSQIEADQLDYLFEKYTYCADYADEEPKPLGEVGASTDVQLEHDRSVHEVLDVIEPPPIEEPSLGPPELLPSSAGTAMSTSLMGRFSLAQFHPSSPSICPSELSSTLELPPSTEVSPAHATGGIAAISDPHPPHTALLGRKRPRTTSSHAVDNRRRQKMRGRDNESDSDSDWEPGVVARRTRSATRAASMRGRAPRGSTKRPVPRGRPQRTSRGREPAVLDGAHGGSAPTYRGMRSVLDHSQHGEARLARVPAAHAQVVSSRQASTEVDSDDTMSPLSDISSSTSLTPPPTVLQYPVTGIEKDDTTLPVIRQDRASKIKARYSMKQGASSDPRAPRRALPVTVLPSDGRHNTVDTELEAEDTRDGATNSDDGDSDYEEDSDFSSPSIHRPLPPRRKTQTHSVQRKRRNPCVGKKKTSRRRPAKGANGELYTYVGPDGKDHEYAHGRADALRLLLQNVHGPIWCLFCTETAPAPEGDSQFSRVKDSPKRHLLNNCQSFKASRYYQRKVRQGMTHERVVEAAVNEKKTAGSIIRCPNDTIQKLRLAKANLAHAEVLYELSRLSTVFKADNCDCCDLPLYSEFRKER</sequence>
<proteinExistence type="predicted"/>
<organism evidence="2 3">
    <name type="scientific">Trametes pubescens</name>
    <name type="common">White-rot fungus</name>
    <dbReference type="NCBI Taxonomy" id="154538"/>
    <lineage>
        <taxon>Eukaryota</taxon>
        <taxon>Fungi</taxon>
        <taxon>Dikarya</taxon>
        <taxon>Basidiomycota</taxon>
        <taxon>Agaricomycotina</taxon>
        <taxon>Agaricomycetes</taxon>
        <taxon>Polyporales</taxon>
        <taxon>Polyporaceae</taxon>
        <taxon>Trametes</taxon>
    </lineage>
</organism>
<evidence type="ECO:0000256" key="1">
    <source>
        <dbReference type="SAM" id="MobiDB-lite"/>
    </source>
</evidence>
<reference evidence="2 3" key="1">
    <citation type="submission" date="2016-10" db="EMBL/GenBank/DDBJ databases">
        <title>Genome sequence of the basidiomycete white-rot fungus Trametes pubescens.</title>
        <authorList>
            <person name="Makela M.R."/>
            <person name="Granchi Z."/>
            <person name="Peng M."/>
            <person name="De Vries R.P."/>
            <person name="Grigoriev I."/>
            <person name="Riley R."/>
            <person name="Hilden K."/>
        </authorList>
    </citation>
    <scope>NUCLEOTIDE SEQUENCE [LARGE SCALE GENOMIC DNA]</scope>
    <source>
        <strain evidence="2 3">FBCC735</strain>
    </source>
</reference>
<gene>
    <name evidence="2" type="ORF">TRAPUB_13556</name>
</gene>
<feature type="compositionally biased region" description="Low complexity" evidence="1">
    <location>
        <begin position="93"/>
        <end position="114"/>
    </location>
</feature>
<feature type="region of interest" description="Disordered" evidence="1">
    <location>
        <begin position="91"/>
        <end position="233"/>
    </location>
</feature>
<name>A0A1M2VQW8_TRAPU</name>
<dbReference type="EMBL" id="MNAD01000858">
    <property type="protein sequence ID" value="OJT09958.1"/>
    <property type="molecule type" value="Genomic_DNA"/>
</dbReference>
<feature type="compositionally biased region" description="Low complexity" evidence="1">
    <location>
        <begin position="273"/>
        <end position="286"/>
    </location>
</feature>
<protein>
    <submittedName>
        <fullName evidence="2">Uncharacterized protein</fullName>
    </submittedName>
</protein>
<keyword evidence="3" id="KW-1185">Reference proteome</keyword>
<evidence type="ECO:0000313" key="2">
    <source>
        <dbReference type="EMBL" id="OJT09958.1"/>
    </source>
</evidence>
<dbReference type="OMA" id="QGMTHER"/>
<feature type="region of interest" description="Disordered" evidence="1">
    <location>
        <begin position="55"/>
        <end position="75"/>
    </location>
</feature>
<dbReference type="OrthoDB" id="2757323at2759"/>
<feature type="region of interest" description="Disordered" evidence="1">
    <location>
        <begin position="318"/>
        <end position="431"/>
    </location>
</feature>
<feature type="region of interest" description="Disordered" evidence="1">
    <location>
        <begin position="261"/>
        <end position="291"/>
    </location>
</feature>